<dbReference type="EMBL" id="CAESAE010000001">
    <property type="protein sequence ID" value="CAB4330413.1"/>
    <property type="molecule type" value="Genomic_DNA"/>
</dbReference>
<feature type="transmembrane region" description="Helical" evidence="5">
    <location>
        <begin position="89"/>
        <end position="111"/>
    </location>
</feature>
<dbReference type="SUPFAM" id="SSF103481">
    <property type="entry name" value="Multidrug resistance efflux transporter EmrE"/>
    <property type="match status" value="2"/>
</dbReference>
<organism evidence="8">
    <name type="scientific">freshwater metagenome</name>
    <dbReference type="NCBI Taxonomy" id="449393"/>
    <lineage>
        <taxon>unclassified sequences</taxon>
        <taxon>metagenomes</taxon>
        <taxon>ecological metagenomes</taxon>
    </lineage>
</organism>
<evidence type="ECO:0000256" key="1">
    <source>
        <dbReference type="ARBA" id="ARBA00004141"/>
    </source>
</evidence>
<dbReference type="InterPro" id="IPR000620">
    <property type="entry name" value="EamA_dom"/>
</dbReference>
<reference evidence="8" key="1">
    <citation type="submission" date="2020-05" db="EMBL/GenBank/DDBJ databases">
        <authorList>
            <person name="Chiriac C."/>
            <person name="Salcher M."/>
            <person name="Ghai R."/>
            <person name="Kavagutti S V."/>
        </authorList>
    </citation>
    <scope>NUCLEOTIDE SEQUENCE</scope>
</reference>
<evidence type="ECO:0000313" key="14">
    <source>
        <dbReference type="EMBL" id="CAB4983395.1"/>
    </source>
</evidence>
<evidence type="ECO:0000313" key="7">
    <source>
        <dbReference type="EMBL" id="CAB4330413.1"/>
    </source>
</evidence>
<dbReference type="EMBL" id="CAEZXO010000002">
    <property type="protein sequence ID" value="CAB4686404.1"/>
    <property type="molecule type" value="Genomic_DNA"/>
</dbReference>
<feature type="transmembrane region" description="Helical" evidence="5">
    <location>
        <begin position="209"/>
        <end position="230"/>
    </location>
</feature>
<dbReference type="EMBL" id="CAEZZW010000002">
    <property type="protein sequence ID" value="CAB4776356.1"/>
    <property type="molecule type" value="Genomic_DNA"/>
</dbReference>
<comment type="subcellular location">
    <subcellularLocation>
        <location evidence="1">Membrane</location>
        <topology evidence="1">Multi-pass membrane protein</topology>
    </subcellularLocation>
</comment>
<dbReference type="Pfam" id="PF00892">
    <property type="entry name" value="EamA"/>
    <property type="match status" value="2"/>
</dbReference>
<evidence type="ECO:0000313" key="10">
    <source>
        <dbReference type="EMBL" id="CAB4776356.1"/>
    </source>
</evidence>
<gene>
    <name evidence="8" type="ORF">UFOPK2510_00353</name>
    <name evidence="9" type="ORF">UFOPK2718_00238</name>
    <name evidence="10" type="ORF">UFOPK2936_00543</name>
    <name evidence="11" type="ORF">UFOPK3174_00335</name>
    <name evidence="12" type="ORF">UFOPK3328_00887</name>
    <name evidence="13" type="ORF">UFOPK3779_00348</name>
    <name evidence="14" type="ORF">UFOPK3913_01283</name>
    <name evidence="7" type="ORF">UFOPK4107_00127</name>
</gene>
<feature type="transmembrane region" description="Helical" evidence="5">
    <location>
        <begin position="64"/>
        <end position="83"/>
    </location>
</feature>
<evidence type="ECO:0000313" key="13">
    <source>
        <dbReference type="EMBL" id="CAB4938377.1"/>
    </source>
</evidence>
<evidence type="ECO:0000256" key="5">
    <source>
        <dbReference type="SAM" id="Phobius"/>
    </source>
</evidence>
<evidence type="ECO:0000313" key="9">
    <source>
        <dbReference type="EMBL" id="CAB4717776.1"/>
    </source>
</evidence>
<dbReference type="EMBL" id="CAFBLD010000005">
    <property type="protein sequence ID" value="CAB4868098.1"/>
    <property type="molecule type" value="Genomic_DNA"/>
</dbReference>
<feature type="transmembrane region" description="Helical" evidence="5">
    <location>
        <begin position="265"/>
        <end position="282"/>
    </location>
</feature>
<proteinExistence type="predicted"/>
<feature type="transmembrane region" description="Helical" evidence="5">
    <location>
        <begin position="148"/>
        <end position="166"/>
    </location>
</feature>
<name>A0A6J6NNQ2_9ZZZZ</name>
<feature type="transmembrane region" description="Helical" evidence="5">
    <location>
        <begin position="242"/>
        <end position="259"/>
    </location>
</feature>
<dbReference type="PANTHER" id="PTHR32322">
    <property type="entry name" value="INNER MEMBRANE TRANSPORTER"/>
    <property type="match status" value="1"/>
</dbReference>
<feature type="transmembrane region" description="Helical" evidence="5">
    <location>
        <begin position="7"/>
        <end position="27"/>
    </location>
</feature>
<dbReference type="EMBL" id="CAEZYM010000002">
    <property type="protein sequence ID" value="CAB4717776.1"/>
    <property type="molecule type" value="Genomic_DNA"/>
</dbReference>
<feature type="domain" description="EamA" evidence="6">
    <location>
        <begin position="149"/>
        <end position="282"/>
    </location>
</feature>
<evidence type="ECO:0000256" key="3">
    <source>
        <dbReference type="ARBA" id="ARBA00022989"/>
    </source>
</evidence>
<sequence length="288" mass="31078">MTRKNWLLFVLAGFLWGIPYLFLRIAVREFEPGWIVFARLVIGAAILIPISVKQGTLAAAMKGWKFVLLYAITEMVFPWYLITKAETEISSGLTALLIASVPIWSTIFASLHGDKTVWHHKRLVGMLIGFLGVFLLVGIESLSGHSALWAIIFVLVASVGYGYAVNMITQKLPNVSGVAVNAVGMGMAALIYTPFGILQWPRHHISASAIFAIVVLGVLCTAAAFIVFFAVMDEIGAARASLVTYLNTAFAVVLGVLILSEPLTLGIAIGLPLVLLGSYLASRKTKTS</sequence>
<feature type="transmembrane region" description="Helical" evidence="5">
    <location>
        <begin position="33"/>
        <end position="52"/>
    </location>
</feature>
<dbReference type="AlphaFoldDB" id="A0A6J6NNQ2"/>
<evidence type="ECO:0000313" key="12">
    <source>
        <dbReference type="EMBL" id="CAB4868098.1"/>
    </source>
</evidence>
<dbReference type="InterPro" id="IPR037185">
    <property type="entry name" value="EmrE-like"/>
</dbReference>
<keyword evidence="4 5" id="KW-0472">Membrane</keyword>
<evidence type="ECO:0000259" key="6">
    <source>
        <dbReference type="Pfam" id="PF00892"/>
    </source>
</evidence>
<feature type="transmembrane region" description="Helical" evidence="5">
    <location>
        <begin position="178"/>
        <end position="197"/>
    </location>
</feature>
<dbReference type="GO" id="GO:0016020">
    <property type="term" value="C:membrane"/>
    <property type="evidence" value="ECO:0007669"/>
    <property type="project" value="UniProtKB-SubCell"/>
</dbReference>
<keyword evidence="2 5" id="KW-0812">Transmembrane</keyword>
<accession>A0A6J6NNQ2</accession>
<evidence type="ECO:0000256" key="4">
    <source>
        <dbReference type="ARBA" id="ARBA00023136"/>
    </source>
</evidence>
<evidence type="ECO:0000313" key="8">
    <source>
        <dbReference type="EMBL" id="CAB4686404.1"/>
    </source>
</evidence>
<keyword evidence="3 5" id="KW-1133">Transmembrane helix</keyword>
<dbReference type="InterPro" id="IPR050638">
    <property type="entry name" value="AA-Vitamin_Transporters"/>
</dbReference>
<dbReference type="PANTHER" id="PTHR32322:SF2">
    <property type="entry name" value="EAMA DOMAIN-CONTAINING PROTEIN"/>
    <property type="match status" value="1"/>
</dbReference>
<feature type="transmembrane region" description="Helical" evidence="5">
    <location>
        <begin position="123"/>
        <end position="142"/>
    </location>
</feature>
<feature type="domain" description="EamA" evidence="6">
    <location>
        <begin position="7"/>
        <end position="137"/>
    </location>
</feature>
<evidence type="ECO:0000313" key="11">
    <source>
        <dbReference type="EMBL" id="CAB4822900.1"/>
    </source>
</evidence>
<protein>
    <submittedName>
        <fullName evidence="8">Unannotated protein</fullName>
    </submittedName>
</protein>
<dbReference type="EMBL" id="CAFBNH010000002">
    <property type="protein sequence ID" value="CAB4938377.1"/>
    <property type="molecule type" value="Genomic_DNA"/>
</dbReference>
<dbReference type="EMBL" id="CAFBOC010000015">
    <property type="protein sequence ID" value="CAB4983395.1"/>
    <property type="molecule type" value="Genomic_DNA"/>
</dbReference>
<dbReference type="EMBL" id="CAFABH010000004">
    <property type="protein sequence ID" value="CAB4822900.1"/>
    <property type="molecule type" value="Genomic_DNA"/>
</dbReference>
<evidence type="ECO:0000256" key="2">
    <source>
        <dbReference type="ARBA" id="ARBA00022692"/>
    </source>
</evidence>